<dbReference type="EMBL" id="WRXN01000010">
    <property type="protein sequence ID" value="MVT10665.1"/>
    <property type="molecule type" value="Genomic_DNA"/>
</dbReference>
<sequence length="222" mass="25296">MNNNDTRSKLENIIKGTILEGAEDHCTTVRNFLCTSFRTSTTVKRDFENNAIIKEEQAKLLKEYARGSGLWITNPPDSSQFLARGGEAMVYFDAENKSVIKLNDGVYYATWLEFFNSVIIHNLLFPNTAYIFLGFIETDGVLYSVMRQPFVTSDSAVDLADVKKLLSYNGFENRLRRGAPTNNYYNKELGIILEDIHDENVIVNSDTLFFIDTVFYTAFLNS</sequence>
<keyword evidence="2" id="KW-1185">Reference proteome</keyword>
<name>A0A7K1U9H0_9BACT</name>
<gene>
    <name evidence="1" type="ORF">GO493_20510</name>
</gene>
<dbReference type="InterPro" id="IPR041055">
    <property type="entry name" value="Kinase-PolyVal"/>
</dbReference>
<accession>A0A7K1U9H0</accession>
<dbReference type="Proteomes" id="UP000461730">
    <property type="component" value="Unassembled WGS sequence"/>
</dbReference>
<proteinExistence type="predicted"/>
<comment type="caution">
    <text evidence="1">The sequence shown here is derived from an EMBL/GenBank/DDBJ whole genome shotgun (WGS) entry which is preliminary data.</text>
</comment>
<dbReference type="Pfam" id="PF18762">
    <property type="entry name" value="Kinase-PolyVal"/>
    <property type="match status" value="1"/>
</dbReference>
<dbReference type="AlphaFoldDB" id="A0A7K1U9H0"/>
<protein>
    <submittedName>
        <fullName evidence="1">Uncharacterized protein</fullName>
    </submittedName>
</protein>
<evidence type="ECO:0000313" key="1">
    <source>
        <dbReference type="EMBL" id="MVT10665.1"/>
    </source>
</evidence>
<reference evidence="1 2" key="1">
    <citation type="submission" date="2019-12" db="EMBL/GenBank/DDBJ databases">
        <title>Chitinophaga sp. strain ysch24 (GDMCC 1.1355), whole genome shotgun sequence.</title>
        <authorList>
            <person name="Zhang X."/>
        </authorList>
    </citation>
    <scope>NUCLEOTIDE SEQUENCE [LARGE SCALE GENOMIC DNA]</scope>
    <source>
        <strain evidence="2">ysch24</strain>
    </source>
</reference>
<organism evidence="1 2">
    <name type="scientific">Chitinophaga tropicalis</name>
    <dbReference type="NCBI Taxonomy" id="2683588"/>
    <lineage>
        <taxon>Bacteria</taxon>
        <taxon>Pseudomonadati</taxon>
        <taxon>Bacteroidota</taxon>
        <taxon>Chitinophagia</taxon>
        <taxon>Chitinophagales</taxon>
        <taxon>Chitinophagaceae</taxon>
        <taxon>Chitinophaga</taxon>
    </lineage>
</organism>
<evidence type="ECO:0000313" key="2">
    <source>
        <dbReference type="Proteomes" id="UP000461730"/>
    </source>
</evidence>
<dbReference type="RefSeq" id="WP_157308108.1">
    <property type="nucleotide sequence ID" value="NZ_WRXN01000010.1"/>
</dbReference>